<comment type="subcellular location">
    <subcellularLocation>
        <location evidence="1">Cell membrane</location>
    </subcellularLocation>
</comment>
<keyword evidence="9" id="KW-0325">Glycoprotein</keyword>
<dbReference type="Pfam" id="PF00560">
    <property type="entry name" value="LRR_1"/>
    <property type="match status" value="3"/>
</dbReference>
<feature type="domain" description="Leucine-rich repeat-containing N-terminal plant-type" evidence="12">
    <location>
        <begin position="47"/>
        <end position="86"/>
    </location>
</feature>
<keyword evidence="3" id="KW-0433">Leucine-rich repeat</keyword>
<keyword evidence="5" id="KW-0732">Signal</keyword>
<evidence type="ECO:0000256" key="10">
    <source>
        <dbReference type="ARBA" id="ARBA00038043"/>
    </source>
</evidence>
<evidence type="ECO:0000256" key="1">
    <source>
        <dbReference type="ARBA" id="ARBA00004236"/>
    </source>
</evidence>
<evidence type="ECO:0000256" key="8">
    <source>
        <dbReference type="ARBA" id="ARBA00023136"/>
    </source>
</evidence>
<gene>
    <name evidence="13" type="ORF">RDI58_000666</name>
</gene>
<dbReference type="EMBL" id="JBANQN010000001">
    <property type="protein sequence ID" value="KAK6802882.1"/>
    <property type="molecule type" value="Genomic_DNA"/>
</dbReference>
<keyword evidence="8 11" id="KW-0472">Membrane</keyword>
<evidence type="ECO:0000313" key="13">
    <source>
        <dbReference type="EMBL" id="KAK6802882.1"/>
    </source>
</evidence>
<dbReference type="FunFam" id="3.80.10.10:FF:000383">
    <property type="entry name" value="Leucine-rich repeat receptor protein kinase EMS1"/>
    <property type="match status" value="1"/>
</dbReference>
<dbReference type="Gene3D" id="3.80.10.10">
    <property type="entry name" value="Ribonuclease Inhibitor"/>
    <property type="match status" value="3"/>
</dbReference>
<keyword evidence="2" id="KW-1003">Cell membrane</keyword>
<dbReference type="FunFam" id="3.80.10.10:FF:000041">
    <property type="entry name" value="LRR receptor-like serine/threonine-protein kinase ERECTA"/>
    <property type="match status" value="1"/>
</dbReference>
<proteinExistence type="inferred from homology"/>
<keyword evidence="4 11" id="KW-0812">Transmembrane</keyword>
<keyword evidence="6" id="KW-0677">Repeat</keyword>
<evidence type="ECO:0000313" key="14">
    <source>
        <dbReference type="Proteomes" id="UP001371456"/>
    </source>
</evidence>
<dbReference type="GO" id="GO:0050832">
    <property type="term" value="P:defense response to fungus"/>
    <property type="evidence" value="ECO:0007669"/>
    <property type="project" value="UniProtKB-ARBA"/>
</dbReference>
<evidence type="ECO:0000256" key="5">
    <source>
        <dbReference type="ARBA" id="ARBA00022729"/>
    </source>
</evidence>
<sequence length="371" mass="40511">MLAYKYRNVNIMFEHKQLAKMASHQFIYFLAMISLMIINISANKACHPDDLKGLNDFKAGIHSDTSGRLSKWIGQDCCNWPGISCNSTTNRVVEIYLPGHYVSGDDESPNFVSSRMSGSISPSISLLTSLEVIDLNKLVGLTGQIPESIGVLKNLKELNLQINQLSSTIPESVFTLTSLTTLNLENNHLTGEISENIGNLQALQKLFLSNNSFTGKIPVSITKLQSISTIHLEKNQLVGEIQLPLSPATQWPLIKTLALDNNALTGAIPDSIGYLATLSSLSISNNQLTGPIPSSLGNIKQLQILKVNNNNLSVEVLPTTICGLTELSVLYISQNKIHGPLPGCLSSFKYLLDVDVPFKRTTTLPMGVHKQ</sequence>
<dbReference type="GO" id="GO:0005886">
    <property type="term" value="C:plasma membrane"/>
    <property type="evidence" value="ECO:0007669"/>
    <property type="project" value="UniProtKB-SubCell"/>
</dbReference>
<dbReference type="Pfam" id="PF08263">
    <property type="entry name" value="LRRNT_2"/>
    <property type="match status" value="1"/>
</dbReference>
<dbReference type="AlphaFoldDB" id="A0AAN8U1P9"/>
<evidence type="ECO:0000256" key="7">
    <source>
        <dbReference type="ARBA" id="ARBA00022989"/>
    </source>
</evidence>
<accession>A0AAN8U1P9</accession>
<dbReference type="Pfam" id="PF13855">
    <property type="entry name" value="LRR_8"/>
    <property type="match status" value="1"/>
</dbReference>
<dbReference type="PANTHER" id="PTHR48059">
    <property type="entry name" value="POLYGALACTURONASE INHIBITOR 1"/>
    <property type="match status" value="1"/>
</dbReference>
<dbReference type="PANTHER" id="PTHR48059:SF38">
    <property type="entry name" value="OS04G0534166 PROTEIN"/>
    <property type="match status" value="1"/>
</dbReference>
<dbReference type="InterPro" id="IPR001611">
    <property type="entry name" value="Leu-rich_rpt"/>
</dbReference>
<evidence type="ECO:0000256" key="6">
    <source>
        <dbReference type="ARBA" id="ARBA00022737"/>
    </source>
</evidence>
<evidence type="ECO:0000256" key="2">
    <source>
        <dbReference type="ARBA" id="ARBA00022475"/>
    </source>
</evidence>
<evidence type="ECO:0000259" key="12">
    <source>
        <dbReference type="Pfam" id="PF08263"/>
    </source>
</evidence>
<dbReference type="InterPro" id="IPR013210">
    <property type="entry name" value="LRR_N_plant-typ"/>
</dbReference>
<dbReference type="InterPro" id="IPR003591">
    <property type="entry name" value="Leu-rich_rpt_typical-subtyp"/>
</dbReference>
<dbReference type="Proteomes" id="UP001371456">
    <property type="component" value="Unassembled WGS sequence"/>
</dbReference>
<keyword evidence="7 11" id="KW-1133">Transmembrane helix</keyword>
<name>A0AAN8U1P9_SOLBU</name>
<evidence type="ECO:0000256" key="4">
    <source>
        <dbReference type="ARBA" id="ARBA00022692"/>
    </source>
</evidence>
<keyword evidence="14" id="KW-1185">Reference proteome</keyword>
<evidence type="ECO:0000256" key="3">
    <source>
        <dbReference type="ARBA" id="ARBA00022614"/>
    </source>
</evidence>
<dbReference type="InterPro" id="IPR032675">
    <property type="entry name" value="LRR_dom_sf"/>
</dbReference>
<dbReference type="SMART" id="SM00369">
    <property type="entry name" value="LRR_TYP"/>
    <property type="match status" value="3"/>
</dbReference>
<comment type="caution">
    <text evidence="13">The sequence shown here is derived from an EMBL/GenBank/DDBJ whole genome shotgun (WGS) entry which is preliminary data.</text>
</comment>
<evidence type="ECO:0000256" key="9">
    <source>
        <dbReference type="ARBA" id="ARBA00023180"/>
    </source>
</evidence>
<dbReference type="SUPFAM" id="SSF52058">
    <property type="entry name" value="L domain-like"/>
    <property type="match status" value="1"/>
</dbReference>
<reference evidence="13 14" key="1">
    <citation type="submission" date="2024-02" db="EMBL/GenBank/DDBJ databases">
        <title>de novo genome assembly of Solanum bulbocastanum strain 11H21.</title>
        <authorList>
            <person name="Hosaka A.J."/>
        </authorList>
    </citation>
    <scope>NUCLEOTIDE SEQUENCE [LARGE SCALE GENOMIC DNA]</scope>
    <source>
        <tissue evidence="13">Young leaves</tissue>
    </source>
</reference>
<organism evidence="13 14">
    <name type="scientific">Solanum bulbocastanum</name>
    <name type="common">Wild potato</name>
    <dbReference type="NCBI Taxonomy" id="147425"/>
    <lineage>
        <taxon>Eukaryota</taxon>
        <taxon>Viridiplantae</taxon>
        <taxon>Streptophyta</taxon>
        <taxon>Embryophyta</taxon>
        <taxon>Tracheophyta</taxon>
        <taxon>Spermatophyta</taxon>
        <taxon>Magnoliopsida</taxon>
        <taxon>eudicotyledons</taxon>
        <taxon>Gunneridae</taxon>
        <taxon>Pentapetalae</taxon>
        <taxon>asterids</taxon>
        <taxon>lamiids</taxon>
        <taxon>Solanales</taxon>
        <taxon>Solanaceae</taxon>
        <taxon>Solanoideae</taxon>
        <taxon>Solaneae</taxon>
        <taxon>Solanum</taxon>
    </lineage>
</organism>
<comment type="similarity">
    <text evidence="10">Belongs to the polygalacturonase-inhibiting protein family.</text>
</comment>
<dbReference type="InterPro" id="IPR051848">
    <property type="entry name" value="PGIP"/>
</dbReference>
<protein>
    <recommendedName>
        <fullName evidence="12">Leucine-rich repeat-containing N-terminal plant-type domain-containing protein</fullName>
    </recommendedName>
</protein>
<feature type="transmembrane region" description="Helical" evidence="11">
    <location>
        <begin position="21"/>
        <end position="42"/>
    </location>
</feature>
<evidence type="ECO:0000256" key="11">
    <source>
        <dbReference type="SAM" id="Phobius"/>
    </source>
</evidence>